<evidence type="ECO:0000256" key="1">
    <source>
        <dbReference type="SAM" id="Phobius"/>
    </source>
</evidence>
<accession>A0A1H6F6C1</accession>
<keyword evidence="1" id="KW-1133">Transmembrane helix</keyword>
<protein>
    <submittedName>
        <fullName evidence="2">Uncharacterized protein</fullName>
    </submittedName>
</protein>
<keyword evidence="1" id="KW-0812">Transmembrane</keyword>
<evidence type="ECO:0000313" key="3">
    <source>
        <dbReference type="Proteomes" id="UP000236724"/>
    </source>
</evidence>
<keyword evidence="3" id="KW-1185">Reference proteome</keyword>
<feature type="transmembrane region" description="Helical" evidence="1">
    <location>
        <begin position="179"/>
        <end position="201"/>
    </location>
</feature>
<dbReference type="RefSeq" id="WP_103918677.1">
    <property type="nucleotide sequence ID" value="NZ_FMSV02000072.1"/>
</dbReference>
<name>A0A1H6F6C1_9GAMM</name>
<feature type="transmembrane region" description="Helical" evidence="1">
    <location>
        <begin position="213"/>
        <end position="230"/>
    </location>
</feature>
<keyword evidence="1" id="KW-0472">Membrane</keyword>
<feature type="transmembrane region" description="Helical" evidence="1">
    <location>
        <begin position="12"/>
        <end position="34"/>
    </location>
</feature>
<feature type="transmembrane region" description="Helical" evidence="1">
    <location>
        <begin position="46"/>
        <end position="66"/>
    </location>
</feature>
<gene>
    <name evidence="2" type="ORF">MBHS_00485</name>
</gene>
<proteinExistence type="predicted"/>
<evidence type="ECO:0000313" key="2">
    <source>
        <dbReference type="EMBL" id="SEH04636.1"/>
    </source>
</evidence>
<dbReference type="Proteomes" id="UP000236724">
    <property type="component" value="Unassembled WGS sequence"/>
</dbReference>
<dbReference type="EMBL" id="FMSV02000072">
    <property type="protein sequence ID" value="SEH04636.1"/>
    <property type="molecule type" value="Genomic_DNA"/>
</dbReference>
<sequence length="310" mass="35110">MKMPFAFNLKLVFRLLLPGFVFALALYPLLHSLLNSLGVTLAPETLLTLSSVFCGWLLVVLDMQIYMGFEGRRYWPAPVHNLFIKREQGRLQHLLAALDKPETAAEASVELRRFPTDGKGEFYAAAPTRIGNLITAYEEYPKRCYGMDSIFYWYRLWLLLDNDLREELDNQQALADSTLYTAVALKICGLAALAYALMQMLNPGSYTYLPDSPVLLALAGASWLAAYLLYRLSLHLHAVYGEIFKSLFDSHRGLLDPQVDAALAEVAARENINDLEQRPQAEKYQIAWRYLHNNRFKDAAGQVRTIKPAA</sequence>
<organism evidence="2 3">
    <name type="scientific">Candidatus Venteria ishoeyi</name>
    <dbReference type="NCBI Taxonomy" id="1899563"/>
    <lineage>
        <taxon>Bacteria</taxon>
        <taxon>Pseudomonadati</taxon>
        <taxon>Pseudomonadota</taxon>
        <taxon>Gammaproteobacteria</taxon>
        <taxon>Thiotrichales</taxon>
        <taxon>Thiotrichaceae</taxon>
        <taxon>Venteria</taxon>
    </lineage>
</organism>
<reference evidence="2 3" key="1">
    <citation type="submission" date="2016-10" db="EMBL/GenBank/DDBJ databases">
        <authorList>
            <person name="de Groot N.N."/>
        </authorList>
    </citation>
    <scope>NUCLEOTIDE SEQUENCE [LARGE SCALE GENOMIC DNA]</scope>
    <source>
        <strain evidence="2">MBHS1</strain>
    </source>
</reference>
<dbReference type="AlphaFoldDB" id="A0A1H6F6C1"/>